<dbReference type="Proteomes" id="UP000316270">
    <property type="component" value="Chromosome 8"/>
</dbReference>
<organism evidence="1 2">
    <name type="scientific">Venturia effusa</name>
    <dbReference type="NCBI Taxonomy" id="50376"/>
    <lineage>
        <taxon>Eukaryota</taxon>
        <taxon>Fungi</taxon>
        <taxon>Dikarya</taxon>
        <taxon>Ascomycota</taxon>
        <taxon>Pezizomycotina</taxon>
        <taxon>Dothideomycetes</taxon>
        <taxon>Pleosporomycetidae</taxon>
        <taxon>Venturiales</taxon>
        <taxon>Venturiaceae</taxon>
        <taxon>Venturia</taxon>
    </lineage>
</organism>
<protein>
    <submittedName>
        <fullName evidence="1">Uncharacterized protein</fullName>
    </submittedName>
</protein>
<dbReference type="AlphaFoldDB" id="A0A517LA97"/>
<accession>A0A517LA97</accession>
<reference evidence="1 2" key="1">
    <citation type="submission" date="2019-07" db="EMBL/GenBank/DDBJ databases">
        <title>Finished genome of Venturia effusa.</title>
        <authorList>
            <person name="Young C.A."/>
            <person name="Cox M.P."/>
            <person name="Ganley A.R.D."/>
            <person name="David W.J."/>
        </authorList>
    </citation>
    <scope>NUCLEOTIDE SEQUENCE [LARGE SCALE GENOMIC DNA]</scope>
    <source>
        <strain evidence="2">albino</strain>
    </source>
</reference>
<gene>
    <name evidence="1" type="ORF">FKW77_000432</name>
</gene>
<evidence type="ECO:0000313" key="1">
    <source>
        <dbReference type="EMBL" id="QDS72544.1"/>
    </source>
</evidence>
<keyword evidence="2" id="KW-1185">Reference proteome</keyword>
<sequence length="102" mass="11215">MSSPSSNCDRILASQVEKGMIVLIGSHICEVDDWSTPKAGRRTLVHLTGLTVAGRRKQSLVLADNPLDLPTEAQLLELKERCEKDQIDEDACDVCSGRSDNY</sequence>
<dbReference type="EMBL" id="CP042192">
    <property type="protein sequence ID" value="QDS72544.1"/>
    <property type="molecule type" value="Genomic_DNA"/>
</dbReference>
<proteinExistence type="predicted"/>
<name>A0A517LA97_9PEZI</name>
<evidence type="ECO:0000313" key="2">
    <source>
        <dbReference type="Proteomes" id="UP000316270"/>
    </source>
</evidence>